<accession>F4GL32</accession>
<sequence>MDAWVNLDATELVKHISLDFQYDSQWVFNSMYAEEYPSYIKGKFETSKRTGVFPSVSLVNDTHSPGGMLKLEQQGNPPGYLRIQCSEGLICKIDMSMC</sequence>
<proteinExistence type="predicted"/>
<dbReference type="HOGENOM" id="CLU_2332189_0_0_12"/>
<evidence type="ECO:0000313" key="1">
    <source>
        <dbReference type="EMBL" id="AEC02372.1"/>
    </source>
</evidence>
<dbReference type="KEGG" id="scc:Spico_1156"/>
<dbReference type="Proteomes" id="UP000007939">
    <property type="component" value="Chromosome"/>
</dbReference>
<reference evidence="1 2" key="2">
    <citation type="journal article" date="2012" name="Stand. Genomic Sci.">
        <title>Complete genome sequence of the termite hindgut bacterium Spirochaeta coccoides type strain (SPN1(T)), reclassification in the genus Sphaerochaeta as Sphaerochaeta coccoides comb. nov. and emendations of the family Spirochaetaceae and the genus Sphaerochaeta.</title>
        <authorList>
            <person name="Abt B."/>
            <person name="Han C."/>
            <person name="Scheuner C."/>
            <person name="Lu M."/>
            <person name="Lapidus A."/>
            <person name="Nolan M."/>
            <person name="Lucas S."/>
            <person name="Hammon N."/>
            <person name="Deshpande S."/>
            <person name="Cheng J.F."/>
            <person name="Tapia R."/>
            <person name="Goodwin L.A."/>
            <person name="Pitluck S."/>
            <person name="Liolios K."/>
            <person name="Pagani I."/>
            <person name="Ivanova N."/>
            <person name="Mavromatis K."/>
            <person name="Mikhailova N."/>
            <person name="Huntemann M."/>
            <person name="Pati A."/>
            <person name="Chen A."/>
            <person name="Palaniappan K."/>
            <person name="Land M."/>
            <person name="Hauser L."/>
            <person name="Brambilla E.M."/>
            <person name="Rohde M."/>
            <person name="Spring S."/>
            <person name="Gronow S."/>
            <person name="Goker M."/>
            <person name="Woyke T."/>
            <person name="Bristow J."/>
            <person name="Eisen J.A."/>
            <person name="Markowitz V."/>
            <person name="Hugenholtz P."/>
            <person name="Kyrpides N.C."/>
            <person name="Klenk H.P."/>
            <person name="Detter J.C."/>
        </authorList>
    </citation>
    <scope>NUCLEOTIDE SEQUENCE [LARGE SCALE GENOMIC DNA]</scope>
    <source>
        <strain evidence="2">ATCC BAA-1237 / DSM 17374 / SPN1</strain>
    </source>
</reference>
<keyword evidence="2" id="KW-1185">Reference proteome</keyword>
<gene>
    <name evidence="1" type="ordered locus">Spico_1156</name>
</gene>
<evidence type="ECO:0000313" key="2">
    <source>
        <dbReference type="Proteomes" id="UP000007939"/>
    </source>
</evidence>
<protein>
    <submittedName>
        <fullName evidence="1">Uncharacterized protein</fullName>
    </submittedName>
</protein>
<reference evidence="2" key="1">
    <citation type="submission" date="2011-04" db="EMBL/GenBank/DDBJ databases">
        <title>The complete genome of Spirochaeta coccoides DSM 17374.</title>
        <authorList>
            <person name="Lucas S."/>
            <person name="Copeland A."/>
            <person name="Lapidus A."/>
            <person name="Bruce D."/>
            <person name="Goodwin L."/>
            <person name="Pitluck S."/>
            <person name="Peters L."/>
            <person name="Kyrpides N."/>
            <person name="Mavromatis K."/>
            <person name="Pagani I."/>
            <person name="Ivanova N."/>
            <person name="Ovchinnikova G."/>
            <person name="Lu M."/>
            <person name="Detter J.C."/>
            <person name="Tapia R."/>
            <person name="Han C."/>
            <person name="Land M."/>
            <person name="Hauser L."/>
            <person name="Markowitz V."/>
            <person name="Cheng J.-F."/>
            <person name="Hugenholtz P."/>
            <person name="Woyke T."/>
            <person name="Wu D."/>
            <person name="Spring S."/>
            <person name="Schroeder M."/>
            <person name="Brambilla E."/>
            <person name="Klenk H.-P."/>
            <person name="Eisen J.A."/>
        </authorList>
    </citation>
    <scope>NUCLEOTIDE SEQUENCE [LARGE SCALE GENOMIC DNA]</scope>
    <source>
        <strain evidence="2">ATCC BAA-1237 / DSM 17374 / SPN1</strain>
    </source>
</reference>
<dbReference type="STRING" id="760011.Spico_1156"/>
<name>F4GL32_PARC1</name>
<dbReference type="EMBL" id="CP002659">
    <property type="protein sequence ID" value="AEC02372.1"/>
    <property type="molecule type" value="Genomic_DNA"/>
</dbReference>
<organism evidence="1 2">
    <name type="scientific">Parasphaerochaeta coccoides (strain ATCC BAA-1237 / DSM 17374 / SPN1)</name>
    <name type="common">Sphaerochaeta coccoides</name>
    <dbReference type="NCBI Taxonomy" id="760011"/>
    <lineage>
        <taxon>Bacteria</taxon>
        <taxon>Pseudomonadati</taxon>
        <taxon>Spirochaetota</taxon>
        <taxon>Spirochaetia</taxon>
        <taxon>Spirochaetales</taxon>
        <taxon>Sphaerochaetaceae</taxon>
        <taxon>Parasphaerochaeta</taxon>
    </lineage>
</organism>
<dbReference type="AlphaFoldDB" id="F4GL32"/>